<gene>
    <name evidence="2" type="ORF">GPUH_LOCUS6840</name>
</gene>
<dbReference type="OrthoDB" id="5852675at2759"/>
<keyword evidence="3" id="KW-1185">Reference proteome</keyword>
<accession>A0A183DDP4</accession>
<evidence type="ECO:0000313" key="4">
    <source>
        <dbReference type="WBParaSite" id="GPUH_0000684401-mRNA-1"/>
    </source>
</evidence>
<dbReference type="Proteomes" id="UP000271098">
    <property type="component" value="Unassembled WGS sequence"/>
</dbReference>
<evidence type="ECO:0000313" key="2">
    <source>
        <dbReference type="EMBL" id="VDK56297.1"/>
    </source>
</evidence>
<proteinExistence type="predicted"/>
<dbReference type="AlphaFoldDB" id="A0A183DDP4"/>
<evidence type="ECO:0000256" key="1">
    <source>
        <dbReference type="SAM" id="MobiDB-lite"/>
    </source>
</evidence>
<reference evidence="2 3" key="2">
    <citation type="submission" date="2018-11" db="EMBL/GenBank/DDBJ databases">
        <authorList>
            <consortium name="Pathogen Informatics"/>
        </authorList>
    </citation>
    <scope>NUCLEOTIDE SEQUENCE [LARGE SCALE GENOMIC DNA]</scope>
</reference>
<feature type="compositionally biased region" description="Polar residues" evidence="1">
    <location>
        <begin position="104"/>
        <end position="113"/>
    </location>
</feature>
<reference evidence="4" key="1">
    <citation type="submission" date="2016-06" db="UniProtKB">
        <authorList>
            <consortium name="WormBaseParasite"/>
        </authorList>
    </citation>
    <scope>IDENTIFICATION</scope>
</reference>
<name>A0A183DDP4_9BILA</name>
<organism evidence="4">
    <name type="scientific">Gongylonema pulchrum</name>
    <dbReference type="NCBI Taxonomy" id="637853"/>
    <lineage>
        <taxon>Eukaryota</taxon>
        <taxon>Metazoa</taxon>
        <taxon>Ecdysozoa</taxon>
        <taxon>Nematoda</taxon>
        <taxon>Chromadorea</taxon>
        <taxon>Rhabditida</taxon>
        <taxon>Spirurina</taxon>
        <taxon>Spiruromorpha</taxon>
        <taxon>Spiruroidea</taxon>
        <taxon>Gongylonematidae</taxon>
        <taxon>Gongylonema</taxon>
    </lineage>
</organism>
<feature type="compositionally biased region" description="Polar residues" evidence="1">
    <location>
        <begin position="145"/>
        <end position="159"/>
    </location>
</feature>
<dbReference type="EMBL" id="UYRT01016768">
    <property type="protein sequence ID" value="VDK56297.1"/>
    <property type="molecule type" value="Genomic_DNA"/>
</dbReference>
<sequence>MLEAIPLDEKCYSLNELQSRINCSIERFDEGCFMDPEQNGYKRLRGSRRKLPVCICGEDYCNTQEKILDVWMGQNIYKLHNKKDCDAEKKTPTATTPTIEKTNHTATEAPKTTETNKAESEATKNVSTSTANTILATNPDEMSTAADSQETSASHTTATERVFVAAPRF</sequence>
<dbReference type="WBParaSite" id="GPUH_0000684401-mRNA-1">
    <property type="protein sequence ID" value="GPUH_0000684401-mRNA-1"/>
    <property type="gene ID" value="GPUH_0000684401"/>
</dbReference>
<feature type="compositionally biased region" description="Polar residues" evidence="1">
    <location>
        <begin position="123"/>
        <end position="136"/>
    </location>
</feature>
<evidence type="ECO:0000313" key="3">
    <source>
        <dbReference type="Proteomes" id="UP000271098"/>
    </source>
</evidence>
<protein>
    <submittedName>
        <fullName evidence="4">Thyroglobulin type-1 domain-containing protein</fullName>
    </submittedName>
</protein>
<feature type="region of interest" description="Disordered" evidence="1">
    <location>
        <begin position="87"/>
        <end position="169"/>
    </location>
</feature>